<organism evidence="2 3">
    <name type="scientific">Alteriqipengyuania abyssalis</name>
    <dbReference type="NCBI Taxonomy" id="2860200"/>
    <lineage>
        <taxon>Bacteria</taxon>
        <taxon>Pseudomonadati</taxon>
        <taxon>Pseudomonadota</taxon>
        <taxon>Alphaproteobacteria</taxon>
        <taxon>Sphingomonadales</taxon>
        <taxon>Erythrobacteraceae</taxon>
        <taxon>Alteriqipengyuania</taxon>
    </lineage>
</organism>
<dbReference type="PANTHER" id="PTHR33164">
    <property type="entry name" value="TRANSCRIPTIONAL REGULATOR, MARR FAMILY"/>
    <property type="match status" value="1"/>
</dbReference>
<dbReference type="InterPro" id="IPR000835">
    <property type="entry name" value="HTH_MarR-typ"/>
</dbReference>
<dbReference type="InterPro" id="IPR036388">
    <property type="entry name" value="WH-like_DNA-bd_sf"/>
</dbReference>
<evidence type="ECO:0000259" key="1">
    <source>
        <dbReference type="SMART" id="SM00347"/>
    </source>
</evidence>
<sequence>MTDEAKTPDDRTMLDEITSRCLAAPTLRTARVIGRSYDRALAGSGITITQFTLLVTIAKYRPTSIAQLGEWLDIEASTLSRNLAKLRKSGHVEPPGSEGRAQELVLTDKGLSTLREVYPRWLDTQQDLEARLGPQNVAGVRSRLTDLRTA</sequence>
<name>A0ABS7PHT2_9SPHN</name>
<dbReference type="RefSeq" id="WP_222825511.1">
    <property type="nucleotide sequence ID" value="NZ_JAHWXP010000003.1"/>
</dbReference>
<reference evidence="2 3" key="1">
    <citation type="submission" date="2021-07" db="EMBL/GenBank/DDBJ databases">
        <title>Alteriqipengyuania abyssalis NZ-12B nov, sp.nov isolated from deep sea sponge in pacific ocean.</title>
        <authorList>
            <person name="Tareen S."/>
            <person name="Wink J."/>
        </authorList>
    </citation>
    <scope>NUCLEOTIDE SEQUENCE [LARGE SCALE GENOMIC DNA]</scope>
    <source>
        <strain evidence="2 3">NZ-12B</strain>
    </source>
</reference>
<dbReference type="Pfam" id="PF13463">
    <property type="entry name" value="HTH_27"/>
    <property type="match status" value="1"/>
</dbReference>
<dbReference type="InterPro" id="IPR036390">
    <property type="entry name" value="WH_DNA-bd_sf"/>
</dbReference>
<dbReference type="PANTHER" id="PTHR33164:SF105">
    <property type="entry name" value="TRANSCRIPTIONAL REPRESSOR PROTEIN-RELATED"/>
    <property type="match status" value="1"/>
</dbReference>
<keyword evidence="3" id="KW-1185">Reference proteome</keyword>
<evidence type="ECO:0000313" key="2">
    <source>
        <dbReference type="EMBL" id="MBY8338048.1"/>
    </source>
</evidence>
<dbReference type="SUPFAM" id="SSF46785">
    <property type="entry name" value="Winged helix' DNA-binding domain"/>
    <property type="match status" value="1"/>
</dbReference>
<dbReference type="Gene3D" id="1.10.10.10">
    <property type="entry name" value="Winged helix-like DNA-binding domain superfamily/Winged helix DNA-binding domain"/>
    <property type="match status" value="1"/>
</dbReference>
<proteinExistence type="predicted"/>
<gene>
    <name evidence="2" type="ORF">KYN89_13440</name>
</gene>
<accession>A0ABS7PHT2</accession>
<dbReference type="SMART" id="SM00347">
    <property type="entry name" value="HTH_MARR"/>
    <property type="match status" value="1"/>
</dbReference>
<evidence type="ECO:0000313" key="3">
    <source>
        <dbReference type="Proteomes" id="UP000759298"/>
    </source>
</evidence>
<feature type="domain" description="HTH marR-type" evidence="1">
    <location>
        <begin position="39"/>
        <end position="137"/>
    </location>
</feature>
<protein>
    <submittedName>
        <fullName evidence="2">MarR family winged helix-turn-helix transcriptional regulator</fullName>
    </submittedName>
</protein>
<comment type="caution">
    <text evidence="2">The sequence shown here is derived from an EMBL/GenBank/DDBJ whole genome shotgun (WGS) entry which is preliminary data.</text>
</comment>
<dbReference type="Proteomes" id="UP000759298">
    <property type="component" value="Unassembled WGS sequence"/>
</dbReference>
<dbReference type="InterPro" id="IPR039422">
    <property type="entry name" value="MarR/SlyA-like"/>
</dbReference>
<dbReference type="EMBL" id="JAHWXP010000003">
    <property type="protein sequence ID" value="MBY8338048.1"/>
    <property type="molecule type" value="Genomic_DNA"/>
</dbReference>